<evidence type="ECO:0000313" key="13">
    <source>
        <dbReference type="EMBL" id="BCI60503.1"/>
    </source>
</evidence>
<name>A0A7I8D5P7_9FIRM</name>
<protein>
    <recommendedName>
        <fullName evidence="4">Farnesyl diphosphate synthase</fullName>
        <ecNumber evidence="3">2.5.1.10</ecNumber>
    </recommendedName>
    <alternativeName>
        <fullName evidence="10">(2E,6E)-farnesyl diphosphate synthase</fullName>
    </alternativeName>
    <alternativeName>
        <fullName evidence="9">Geranyltranstransferase</fullName>
    </alternativeName>
</protein>
<accession>A0A7I8D5P7</accession>
<dbReference type="Proteomes" id="UP000593890">
    <property type="component" value="Chromosome"/>
</dbReference>
<dbReference type="Pfam" id="PF00348">
    <property type="entry name" value="polyprenyl_synt"/>
    <property type="match status" value="1"/>
</dbReference>
<evidence type="ECO:0000256" key="5">
    <source>
        <dbReference type="ARBA" id="ARBA00022679"/>
    </source>
</evidence>
<evidence type="ECO:0000256" key="9">
    <source>
        <dbReference type="ARBA" id="ARBA00032380"/>
    </source>
</evidence>
<dbReference type="InterPro" id="IPR053378">
    <property type="entry name" value="Prenyl_diphosphate_synthase"/>
</dbReference>
<organism evidence="13 14">
    <name type="scientific">Solibaculum mannosilyticum</name>
    <dbReference type="NCBI Taxonomy" id="2780922"/>
    <lineage>
        <taxon>Bacteria</taxon>
        <taxon>Bacillati</taxon>
        <taxon>Bacillota</taxon>
        <taxon>Clostridia</taxon>
        <taxon>Eubacteriales</taxon>
        <taxon>Oscillospiraceae</taxon>
        <taxon>Solibaculum</taxon>
    </lineage>
</organism>
<evidence type="ECO:0000256" key="1">
    <source>
        <dbReference type="ARBA" id="ARBA00001946"/>
    </source>
</evidence>
<dbReference type="PANTHER" id="PTHR43281">
    <property type="entry name" value="FARNESYL DIPHOSPHATE SYNTHASE"/>
    <property type="match status" value="1"/>
</dbReference>
<dbReference type="GO" id="GO:0016114">
    <property type="term" value="P:terpenoid biosynthetic process"/>
    <property type="evidence" value="ECO:0007669"/>
    <property type="project" value="UniProtKB-ARBA"/>
</dbReference>
<dbReference type="SUPFAM" id="SSF48576">
    <property type="entry name" value="Terpenoid synthases"/>
    <property type="match status" value="1"/>
</dbReference>
<dbReference type="GO" id="GO:0005737">
    <property type="term" value="C:cytoplasm"/>
    <property type="evidence" value="ECO:0007669"/>
    <property type="project" value="UniProtKB-ARBA"/>
</dbReference>
<reference evidence="14" key="1">
    <citation type="submission" date="2020-07" db="EMBL/GenBank/DDBJ databases">
        <title>Complete genome sequencing of Clostridia bacterium strain 12CBH8.</title>
        <authorList>
            <person name="Sakamoto M."/>
            <person name="Murakami T."/>
            <person name="Mori H."/>
        </authorList>
    </citation>
    <scope>NUCLEOTIDE SEQUENCE [LARGE SCALE GENOMIC DNA]</scope>
    <source>
        <strain evidence="14">12CBH8</strain>
    </source>
</reference>
<dbReference type="EC" id="2.5.1.10" evidence="3"/>
<dbReference type="PANTHER" id="PTHR43281:SF1">
    <property type="entry name" value="FARNESYL DIPHOSPHATE SYNTHASE"/>
    <property type="match status" value="1"/>
</dbReference>
<dbReference type="CDD" id="cd00685">
    <property type="entry name" value="Trans_IPPS_HT"/>
    <property type="match status" value="1"/>
</dbReference>
<evidence type="ECO:0000256" key="4">
    <source>
        <dbReference type="ARBA" id="ARBA00015100"/>
    </source>
</evidence>
<dbReference type="PROSITE" id="PS00723">
    <property type="entry name" value="POLYPRENYL_SYNTHASE_1"/>
    <property type="match status" value="1"/>
</dbReference>
<dbReference type="PROSITE" id="PS00444">
    <property type="entry name" value="POLYPRENYL_SYNTHASE_2"/>
    <property type="match status" value="1"/>
</dbReference>
<evidence type="ECO:0000256" key="12">
    <source>
        <dbReference type="RuleBase" id="RU004466"/>
    </source>
</evidence>
<dbReference type="RefSeq" id="WP_215533750.1">
    <property type="nucleotide sequence ID" value="NZ_AP023321.1"/>
</dbReference>
<keyword evidence="7" id="KW-0460">Magnesium</keyword>
<dbReference type="GO" id="GO:0004337">
    <property type="term" value="F:(2E,6E)-farnesyl diphosphate synthase activity"/>
    <property type="evidence" value="ECO:0007669"/>
    <property type="project" value="UniProtKB-EC"/>
</dbReference>
<dbReference type="FunFam" id="1.10.600.10:FF:000001">
    <property type="entry name" value="Geranylgeranyl diphosphate synthase"/>
    <property type="match status" value="1"/>
</dbReference>
<dbReference type="SFLD" id="SFLDS00005">
    <property type="entry name" value="Isoprenoid_Synthase_Type_I"/>
    <property type="match status" value="1"/>
</dbReference>
<keyword evidence="5 12" id="KW-0808">Transferase</keyword>
<evidence type="ECO:0000256" key="11">
    <source>
        <dbReference type="ARBA" id="ARBA00049399"/>
    </source>
</evidence>
<gene>
    <name evidence="13" type="primary">ispA</name>
    <name evidence="13" type="ORF">C12CBH8_11420</name>
</gene>
<evidence type="ECO:0000313" key="14">
    <source>
        <dbReference type="Proteomes" id="UP000593890"/>
    </source>
</evidence>
<keyword evidence="8" id="KW-0414">Isoprene biosynthesis</keyword>
<dbReference type="Gene3D" id="1.10.600.10">
    <property type="entry name" value="Farnesyl Diphosphate Synthase"/>
    <property type="match status" value="1"/>
</dbReference>
<dbReference type="InterPro" id="IPR000092">
    <property type="entry name" value="Polyprenyl_synt"/>
</dbReference>
<evidence type="ECO:0000256" key="8">
    <source>
        <dbReference type="ARBA" id="ARBA00023229"/>
    </source>
</evidence>
<comment type="catalytic activity">
    <reaction evidence="11">
        <text>isopentenyl diphosphate + (2E)-geranyl diphosphate = (2E,6E)-farnesyl diphosphate + diphosphate</text>
        <dbReference type="Rhea" id="RHEA:19361"/>
        <dbReference type="ChEBI" id="CHEBI:33019"/>
        <dbReference type="ChEBI" id="CHEBI:58057"/>
        <dbReference type="ChEBI" id="CHEBI:128769"/>
        <dbReference type="ChEBI" id="CHEBI:175763"/>
        <dbReference type="EC" id="2.5.1.10"/>
    </reaction>
</comment>
<comment type="cofactor">
    <cofactor evidence="1">
        <name>Mg(2+)</name>
        <dbReference type="ChEBI" id="CHEBI:18420"/>
    </cofactor>
</comment>
<dbReference type="AlphaFoldDB" id="A0A7I8D5P7"/>
<dbReference type="NCBIfam" id="NF045485">
    <property type="entry name" value="FPPsyn"/>
    <property type="match status" value="1"/>
</dbReference>
<keyword evidence="14" id="KW-1185">Reference proteome</keyword>
<dbReference type="GO" id="GO:0046872">
    <property type="term" value="F:metal ion binding"/>
    <property type="evidence" value="ECO:0007669"/>
    <property type="project" value="UniProtKB-KW"/>
</dbReference>
<comment type="similarity">
    <text evidence="2 12">Belongs to the FPP/GGPP synthase family.</text>
</comment>
<sequence>MTAYEMLSENAALVEDALKQYIVQQGSLTQALTDAMRYSVLDGGKRVRPTLTMECCHICGGESKKALPFACGVEMIHSYSLIHDDLPCMDNDLMRRGKPSTHAKYGEATALLAGDALLTLAFEVLCDPINPLEASVEAVRELSRAAGYQGMVGGQIIDLESENKSVDAQTLRAMHAGKTGALIAAAASLGVIAARGNKIQLEACRQYALHLGLMFQITDDILDATVDSSALGKTAGKDLKQHKSTYVTLYGLKEARKMAEKQTNLAIEALHPFGQKGQQLADLAHLLCNRNQ</sequence>
<evidence type="ECO:0000256" key="7">
    <source>
        <dbReference type="ARBA" id="ARBA00022842"/>
    </source>
</evidence>
<dbReference type="SFLD" id="SFLDG01017">
    <property type="entry name" value="Polyprenyl_Transferase_Like"/>
    <property type="match status" value="1"/>
</dbReference>
<dbReference type="EMBL" id="AP023321">
    <property type="protein sequence ID" value="BCI60503.1"/>
    <property type="molecule type" value="Genomic_DNA"/>
</dbReference>
<evidence type="ECO:0000256" key="2">
    <source>
        <dbReference type="ARBA" id="ARBA00006706"/>
    </source>
</evidence>
<evidence type="ECO:0000256" key="3">
    <source>
        <dbReference type="ARBA" id="ARBA00012439"/>
    </source>
</evidence>
<evidence type="ECO:0000256" key="6">
    <source>
        <dbReference type="ARBA" id="ARBA00022723"/>
    </source>
</evidence>
<keyword evidence="6" id="KW-0479">Metal-binding</keyword>
<dbReference type="InterPro" id="IPR008949">
    <property type="entry name" value="Isoprenoid_synthase_dom_sf"/>
</dbReference>
<evidence type="ECO:0000256" key="10">
    <source>
        <dbReference type="ARBA" id="ARBA00032873"/>
    </source>
</evidence>
<proteinExistence type="inferred from homology"/>
<dbReference type="KEGG" id="sman:C12CBH8_11420"/>
<dbReference type="InterPro" id="IPR033749">
    <property type="entry name" value="Polyprenyl_synt_CS"/>
</dbReference>